<organism evidence="1 2">
    <name type="scientific">Streptococcus ruminantium</name>
    <dbReference type="NCBI Taxonomy" id="1917441"/>
    <lineage>
        <taxon>Bacteria</taxon>
        <taxon>Bacillati</taxon>
        <taxon>Bacillota</taxon>
        <taxon>Bacilli</taxon>
        <taxon>Lactobacillales</taxon>
        <taxon>Streptococcaceae</taxon>
        <taxon>Streptococcus</taxon>
    </lineage>
</organism>
<accession>A0A2Z5TZS8</accession>
<evidence type="ECO:0000313" key="1">
    <source>
        <dbReference type="EMBL" id="BBA92791.1"/>
    </source>
</evidence>
<dbReference type="AlphaFoldDB" id="A0A2Z5TZS8"/>
<dbReference type="Pfam" id="PF16888">
    <property type="entry name" value="YwqH-like"/>
    <property type="match status" value="1"/>
</dbReference>
<dbReference type="InterPro" id="IPR031681">
    <property type="entry name" value="YwqH-like"/>
</dbReference>
<dbReference type="GeneID" id="52229727"/>
<protein>
    <submittedName>
        <fullName evidence="1">DUF5082 domain-containing protein</fullName>
    </submittedName>
</protein>
<name>A0A2Z5TZS8_9STRE</name>
<dbReference type="OrthoDB" id="2236973at2"/>
<dbReference type="RefSeq" id="WP_120171810.1">
    <property type="nucleotide sequence ID" value="NZ_AP018400.1"/>
</dbReference>
<dbReference type="EMBL" id="AP018400">
    <property type="protein sequence ID" value="BBA92791.1"/>
    <property type="molecule type" value="Genomic_DNA"/>
</dbReference>
<dbReference type="Proteomes" id="UP000269331">
    <property type="component" value="Chromosome"/>
</dbReference>
<dbReference type="KEGG" id="srq:SR187_5930"/>
<sequence length="144" mass="16638">MGKVDYDQIYSLRRQINSHQSSINAASSAITSIEEKLGRLRNVKSSIVSIQQEVSNIKFSIKHKNNRPGWEGKNKDTLNTNWDGFISEYETFQRELDAYFDSICDEITRLENQQQEQNGIIGWCYSQINSLGNMIEKLFHTKEG</sequence>
<evidence type="ECO:0000313" key="2">
    <source>
        <dbReference type="Proteomes" id="UP000269331"/>
    </source>
</evidence>
<reference evidence="1 2" key="1">
    <citation type="journal article" date="2018" name="Genome Biol. Evol.">
        <title>Complete Genome Sequence of Streptococcus ruminantium sp. nov. GUT-187T (=DSM 104980T =JCM 31869T), the Type Strain of S. ruminantium, and Comparison with Genome Sequences of Streptococcus suis Strains.</title>
        <authorList>
            <person name="Tohya M."/>
            <person name="Sekizaki T."/>
            <person name="Miyoshi-Akiyama T."/>
        </authorList>
    </citation>
    <scope>NUCLEOTIDE SEQUENCE [LARGE SCALE GENOMIC DNA]</scope>
    <source>
        <strain evidence="1 2">GUT187T</strain>
    </source>
</reference>
<gene>
    <name evidence="1" type="ORF">SR187_5930</name>
</gene>
<proteinExistence type="predicted"/>